<comment type="caution">
    <text evidence="1">The sequence shown here is derived from an EMBL/GenBank/DDBJ whole genome shotgun (WGS) entry which is preliminary data.</text>
</comment>
<sequence length="162" mass="18465">MTLLEYAEKWKTSEDPLPLLEVYTEAIRSYVKARPYLTSECENVAVVLERLALSCVELLLCLPFELPENQWKEFQSFIQVAHTKLMENGNCQLHCLALLAQENGIWKNPVLCSILSQEPVDQDKVKGDDTARNRSVRREGDGTPETFVPKWKQQITPSKDGA</sequence>
<reference evidence="1" key="1">
    <citation type="submission" date="2021-08" db="EMBL/GenBank/DDBJ databases">
        <title>The first chromosome-level gecko genome reveals the dynamic sex chromosomes of Neotropical dwarf geckos (Sphaerodactylidae: Sphaerodactylus).</title>
        <authorList>
            <person name="Pinto B.J."/>
            <person name="Keating S.E."/>
            <person name="Gamble T."/>
        </authorList>
    </citation>
    <scope>NUCLEOTIDE SEQUENCE</scope>
    <source>
        <strain evidence="1">TG3544</strain>
    </source>
</reference>
<protein>
    <submittedName>
        <fullName evidence="1">Uncharacterized protein</fullName>
    </submittedName>
</protein>
<gene>
    <name evidence="1" type="ORF">K3G42_030217</name>
</gene>
<dbReference type="Proteomes" id="UP000827872">
    <property type="component" value="Linkage Group LG01"/>
</dbReference>
<evidence type="ECO:0000313" key="1">
    <source>
        <dbReference type="EMBL" id="KAH8017497.1"/>
    </source>
</evidence>
<proteinExistence type="predicted"/>
<dbReference type="EMBL" id="CM037614">
    <property type="protein sequence ID" value="KAH8017497.1"/>
    <property type="molecule type" value="Genomic_DNA"/>
</dbReference>
<accession>A0ACB8GD29</accession>
<keyword evidence="2" id="KW-1185">Reference proteome</keyword>
<evidence type="ECO:0000313" key="2">
    <source>
        <dbReference type="Proteomes" id="UP000827872"/>
    </source>
</evidence>
<organism evidence="1 2">
    <name type="scientific">Sphaerodactylus townsendi</name>
    <dbReference type="NCBI Taxonomy" id="933632"/>
    <lineage>
        <taxon>Eukaryota</taxon>
        <taxon>Metazoa</taxon>
        <taxon>Chordata</taxon>
        <taxon>Craniata</taxon>
        <taxon>Vertebrata</taxon>
        <taxon>Euteleostomi</taxon>
        <taxon>Lepidosauria</taxon>
        <taxon>Squamata</taxon>
        <taxon>Bifurcata</taxon>
        <taxon>Gekkota</taxon>
        <taxon>Sphaerodactylidae</taxon>
        <taxon>Sphaerodactylus</taxon>
    </lineage>
</organism>
<name>A0ACB8GD29_9SAUR</name>